<reference evidence="3" key="2">
    <citation type="journal article" date="2007" name="Science">
        <title>Draft genome sequence of the sexually transmitted pathogen Trichomonas vaginalis.</title>
        <authorList>
            <person name="Carlton J.M."/>
            <person name="Hirt R.P."/>
            <person name="Silva J.C."/>
            <person name="Delcher A.L."/>
            <person name="Schatz M."/>
            <person name="Zhao Q."/>
            <person name="Wortman J.R."/>
            <person name="Bidwell S.L."/>
            <person name="Alsmark U.C.M."/>
            <person name="Besteiro S."/>
            <person name="Sicheritz-Ponten T."/>
            <person name="Noel C.J."/>
            <person name="Dacks J.B."/>
            <person name="Foster P.G."/>
            <person name="Simillion C."/>
            <person name="Van de Peer Y."/>
            <person name="Miranda-Saavedra D."/>
            <person name="Barton G.J."/>
            <person name="Westrop G.D."/>
            <person name="Mueller S."/>
            <person name="Dessi D."/>
            <person name="Fiori P.L."/>
            <person name="Ren Q."/>
            <person name="Paulsen I."/>
            <person name="Zhang H."/>
            <person name="Bastida-Corcuera F.D."/>
            <person name="Simoes-Barbosa A."/>
            <person name="Brown M.T."/>
            <person name="Hayes R.D."/>
            <person name="Mukherjee M."/>
            <person name="Okumura C.Y."/>
            <person name="Schneider R."/>
            <person name="Smith A.J."/>
            <person name="Vanacova S."/>
            <person name="Villalvazo M."/>
            <person name="Haas B.J."/>
            <person name="Pertea M."/>
            <person name="Feldblyum T.V."/>
            <person name="Utterback T.R."/>
            <person name="Shu C.L."/>
            <person name="Osoegawa K."/>
            <person name="de Jong P.J."/>
            <person name="Hrdy I."/>
            <person name="Horvathova L."/>
            <person name="Zubacova Z."/>
            <person name="Dolezal P."/>
            <person name="Malik S.B."/>
            <person name="Logsdon J.M. Jr."/>
            <person name="Henze K."/>
            <person name="Gupta A."/>
            <person name="Wang C.C."/>
            <person name="Dunne R.L."/>
            <person name="Upcroft J.A."/>
            <person name="Upcroft P."/>
            <person name="White O."/>
            <person name="Salzberg S.L."/>
            <person name="Tang P."/>
            <person name="Chiu C.-H."/>
            <person name="Lee Y.-S."/>
            <person name="Embley T.M."/>
            <person name="Coombs G.H."/>
            <person name="Mottram J.C."/>
            <person name="Tachezy J."/>
            <person name="Fraser-Liggett C.M."/>
            <person name="Johnson P.J."/>
        </authorList>
    </citation>
    <scope>NUCLEOTIDE SEQUENCE [LARGE SCALE GENOMIC DNA]</scope>
    <source>
        <strain evidence="3">G3</strain>
    </source>
</reference>
<evidence type="ECO:0000256" key="1">
    <source>
        <dbReference type="SAM" id="MobiDB-lite"/>
    </source>
</evidence>
<sequence>MSSSQSSSRQTSPSPAKNLPWYKKCCCCKKCNGSCCKWFRANQKLCRGIFIALAIIVISLFIPDETTEAQKQEQKQVENIQAQTIKVPEQKQDQVVTESQGNVESSSIEKAGTPENNNPPEAENLSAGSV</sequence>
<protein>
    <submittedName>
        <fullName evidence="3">Uncharacterized protein</fullName>
    </submittedName>
</protein>
<feature type="compositionally biased region" description="Low complexity" evidence="1">
    <location>
        <begin position="114"/>
        <end position="124"/>
    </location>
</feature>
<dbReference type="SMR" id="A2DZ19"/>
<feature type="transmembrane region" description="Helical" evidence="2">
    <location>
        <begin position="45"/>
        <end position="62"/>
    </location>
</feature>
<accession>A2DZ19</accession>
<proteinExistence type="predicted"/>
<dbReference type="EMBL" id="DS113272">
    <property type="protein sequence ID" value="EAY14295.1"/>
    <property type="molecule type" value="Genomic_DNA"/>
</dbReference>
<dbReference type="KEGG" id="tva:4772281"/>
<feature type="region of interest" description="Disordered" evidence="1">
    <location>
        <begin position="89"/>
        <end position="130"/>
    </location>
</feature>
<evidence type="ECO:0000313" key="4">
    <source>
        <dbReference type="Proteomes" id="UP000001542"/>
    </source>
</evidence>
<dbReference type="VEuPathDB" id="TrichDB:TVAG_026160"/>
<name>A2DZ19_TRIV3</name>
<dbReference type="RefSeq" id="XP_001326518.1">
    <property type="nucleotide sequence ID" value="XM_001326483.1"/>
</dbReference>
<dbReference type="Proteomes" id="UP000001542">
    <property type="component" value="Unassembled WGS sequence"/>
</dbReference>
<reference evidence="3" key="1">
    <citation type="submission" date="2006-10" db="EMBL/GenBank/DDBJ databases">
        <authorList>
            <person name="Amadeo P."/>
            <person name="Zhao Q."/>
            <person name="Wortman J."/>
            <person name="Fraser-Liggett C."/>
            <person name="Carlton J."/>
        </authorList>
    </citation>
    <scope>NUCLEOTIDE SEQUENCE</scope>
    <source>
        <strain evidence="3">G3</strain>
    </source>
</reference>
<dbReference type="AlphaFoldDB" id="A2DZ19"/>
<keyword evidence="2" id="KW-0472">Membrane</keyword>
<feature type="compositionally biased region" description="Polar residues" evidence="1">
    <location>
        <begin position="93"/>
        <end position="108"/>
    </location>
</feature>
<dbReference type="VEuPathDB" id="TrichDB:TVAGG3_0504580"/>
<evidence type="ECO:0000256" key="2">
    <source>
        <dbReference type="SAM" id="Phobius"/>
    </source>
</evidence>
<gene>
    <name evidence="3" type="ORF">TVAG_026160</name>
</gene>
<organism evidence="3 4">
    <name type="scientific">Trichomonas vaginalis (strain ATCC PRA-98 / G3)</name>
    <dbReference type="NCBI Taxonomy" id="412133"/>
    <lineage>
        <taxon>Eukaryota</taxon>
        <taxon>Metamonada</taxon>
        <taxon>Parabasalia</taxon>
        <taxon>Trichomonadida</taxon>
        <taxon>Trichomonadidae</taxon>
        <taxon>Trichomonas</taxon>
    </lineage>
</organism>
<keyword evidence="4" id="KW-1185">Reference proteome</keyword>
<keyword evidence="2" id="KW-0812">Transmembrane</keyword>
<evidence type="ECO:0000313" key="3">
    <source>
        <dbReference type="EMBL" id="EAY14295.1"/>
    </source>
</evidence>
<dbReference type="InParanoid" id="A2DZ19"/>
<keyword evidence="2" id="KW-1133">Transmembrane helix</keyword>